<dbReference type="CDD" id="cd07385">
    <property type="entry name" value="MPP_YkuE_C"/>
    <property type="match status" value="1"/>
</dbReference>
<feature type="transmembrane region" description="Helical" evidence="1">
    <location>
        <begin position="6"/>
        <end position="26"/>
    </location>
</feature>
<comment type="caution">
    <text evidence="3">The sequence shown here is derived from an EMBL/GenBank/DDBJ whole genome shotgun (WGS) entry which is preliminary data.</text>
</comment>
<dbReference type="RefSeq" id="WP_406582107.1">
    <property type="nucleotide sequence ID" value="NZ_JBJHQH010000015.1"/>
</dbReference>
<dbReference type="InterPro" id="IPR029052">
    <property type="entry name" value="Metallo-depent_PP-like"/>
</dbReference>
<dbReference type="PANTHER" id="PTHR31302:SF0">
    <property type="entry name" value="TRANSMEMBRANE PROTEIN WITH METALLOPHOSPHOESTERASE DOMAIN"/>
    <property type="match status" value="1"/>
</dbReference>
<gene>
    <name evidence="3" type="ORF">ACJEBI_19225</name>
</gene>
<keyword evidence="1" id="KW-0472">Membrane</keyword>
<evidence type="ECO:0000313" key="3">
    <source>
        <dbReference type="EMBL" id="MFK9093602.1"/>
    </source>
</evidence>
<protein>
    <submittedName>
        <fullName evidence="3">Metallophosphoesterase</fullName>
    </submittedName>
</protein>
<dbReference type="Pfam" id="PF00149">
    <property type="entry name" value="Metallophos"/>
    <property type="match status" value="1"/>
</dbReference>
<dbReference type="PANTHER" id="PTHR31302">
    <property type="entry name" value="TRANSMEMBRANE PROTEIN WITH METALLOPHOSPHOESTERASE DOMAIN-RELATED"/>
    <property type="match status" value="1"/>
</dbReference>
<dbReference type="InterPro" id="IPR004843">
    <property type="entry name" value="Calcineurin-like_PHP"/>
</dbReference>
<dbReference type="Gene3D" id="3.60.21.10">
    <property type="match status" value="1"/>
</dbReference>
<keyword evidence="1" id="KW-1133">Transmembrane helix</keyword>
<feature type="transmembrane region" description="Helical" evidence="1">
    <location>
        <begin position="101"/>
        <end position="121"/>
    </location>
</feature>
<feature type="transmembrane region" description="Helical" evidence="1">
    <location>
        <begin position="38"/>
        <end position="56"/>
    </location>
</feature>
<organism evidence="3 4">
    <name type="scientific">Bacillus salipaludis</name>
    <dbReference type="NCBI Taxonomy" id="2547811"/>
    <lineage>
        <taxon>Bacteria</taxon>
        <taxon>Bacillati</taxon>
        <taxon>Bacillota</taxon>
        <taxon>Bacilli</taxon>
        <taxon>Bacillales</taxon>
        <taxon>Bacillaceae</taxon>
        <taxon>Bacillus</taxon>
    </lineage>
</organism>
<dbReference type="SUPFAM" id="SSF56300">
    <property type="entry name" value="Metallo-dependent phosphatases"/>
    <property type="match status" value="1"/>
</dbReference>
<evidence type="ECO:0000256" key="1">
    <source>
        <dbReference type="SAM" id="Phobius"/>
    </source>
</evidence>
<feature type="transmembrane region" description="Helical" evidence="1">
    <location>
        <begin position="62"/>
        <end position="89"/>
    </location>
</feature>
<proteinExistence type="predicted"/>
<accession>A0ABW8RJA8</accession>
<sequence length="368" mass="42014">MGFFIVVFVVYNLLLFYIGWNGWKWLQTLSVNKKSIKYIYWVFLLFFAYSFMLGRWLEEFQIITWVGAIWLGVFYFSILFLPLVNLFVFLSRFTRFSKRNVIKWSGFTTGIAIGCLIAIGINNAYSPVVRTYPINIPKQVEGKQTMNIVMASDMHFGVLSGARHAKNLVKQINSLNPDIVLFPGDIIDDDVKPYLDKGIPQILRQINAPVYASFGNHDRDQSADLVKVFTNSGMNVLDDETVKLDNGITLIGRKDRGYQDVVRAKLADLMKLVDGTKPVILLEHQPYDFDSSEKNGVDLMLSGHTHRGQIAPMNLITNKIYENDWGYLKRGQLQSIVSSGYGFWGTPIRIGSRSEIVQIKVTFKQNEH</sequence>
<evidence type="ECO:0000259" key="2">
    <source>
        <dbReference type="Pfam" id="PF00149"/>
    </source>
</evidence>
<reference evidence="3 4" key="1">
    <citation type="submission" date="2024-11" db="EMBL/GenBank/DDBJ databases">
        <authorList>
            <person name="Lucas J.A."/>
        </authorList>
    </citation>
    <scope>NUCLEOTIDE SEQUENCE [LARGE SCALE GENOMIC DNA]</scope>
    <source>
        <strain evidence="3 4">Z 5.4</strain>
    </source>
</reference>
<dbReference type="Proteomes" id="UP001623041">
    <property type="component" value="Unassembled WGS sequence"/>
</dbReference>
<evidence type="ECO:0000313" key="4">
    <source>
        <dbReference type="Proteomes" id="UP001623041"/>
    </source>
</evidence>
<keyword evidence="1" id="KW-0812">Transmembrane</keyword>
<dbReference type="InterPro" id="IPR051158">
    <property type="entry name" value="Metallophosphoesterase_sf"/>
</dbReference>
<dbReference type="EMBL" id="JBJHQH010000015">
    <property type="protein sequence ID" value="MFK9093602.1"/>
    <property type="molecule type" value="Genomic_DNA"/>
</dbReference>
<name>A0ABW8RJA8_9BACI</name>
<keyword evidence="4" id="KW-1185">Reference proteome</keyword>
<feature type="domain" description="Calcineurin-like phosphoesterase" evidence="2">
    <location>
        <begin position="146"/>
        <end position="307"/>
    </location>
</feature>